<name>A0AAV5TVD0_9BILA</name>
<dbReference type="PANTHER" id="PTHR47677">
    <property type="entry name" value="CYTOCHROME C OXIDASE ASSEMBLY FACTOR 6"/>
    <property type="match status" value="1"/>
</dbReference>
<dbReference type="Proteomes" id="UP001432027">
    <property type="component" value="Unassembled WGS sequence"/>
</dbReference>
<feature type="non-terminal residue" evidence="1">
    <location>
        <position position="113"/>
    </location>
</feature>
<proteinExistence type="predicted"/>
<sequence length="113" mass="13152">RRLDNLCTLMLAVASRGHWLGNGGISYDYMADFWHYRKKISIEMSQAILLRNYANDSVLRYSSSGVVQTVDHSRAPQFIDQEKKELAFTVSREIEDLPPKHPYKSIEYYSLHL</sequence>
<evidence type="ECO:0000313" key="2">
    <source>
        <dbReference type="Proteomes" id="UP001432027"/>
    </source>
</evidence>
<feature type="non-terminal residue" evidence="1">
    <location>
        <position position="1"/>
    </location>
</feature>
<evidence type="ECO:0000313" key="1">
    <source>
        <dbReference type="EMBL" id="GMS98220.1"/>
    </source>
</evidence>
<accession>A0AAV5TVD0</accession>
<protein>
    <submittedName>
        <fullName evidence="1">Uncharacterized protein</fullName>
    </submittedName>
</protein>
<reference evidence="1" key="1">
    <citation type="submission" date="2023-10" db="EMBL/GenBank/DDBJ databases">
        <title>Genome assembly of Pristionchus species.</title>
        <authorList>
            <person name="Yoshida K."/>
            <person name="Sommer R.J."/>
        </authorList>
    </citation>
    <scope>NUCLEOTIDE SEQUENCE</scope>
    <source>
        <strain evidence="1">RS0144</strain>
    </source>
</reference>
<gene>
    <name evidence="1" type="ORF">PENTCL1PPCAC_20395</name>
</gene>
<comment type="caution">
    <text evidence="1">The sequence shown here is derived from an EMBL/GenBank/DDBJ whole genome shotgun (WGS) entry which is preliminary data.</text>
</comment>
<organism evidence="1 2">
    <name type="scientific">Pristionchus entomophagus</name>
    <dbReference type="NCBI Taxonomy" id="358040"/>
    <lineage>
        <taxon>Eukaryota</taxon>
        <taxon>Metazoa</taxon>
        <taxon>Ecdysozoa</taxon>
        <taxon>Nematoda</taxon>
        <taxon>Chromadorea</taxon>
        <taxon>Rhabditida</taxon>
        <taxon>Rhabditina</taxon>
        <taxon>Diplogasteromorpha</taxon>
        <taxon>Diplogasteroidea</taxon>
        <taxon>Neodiplogasteridae</taxon>
        <taxon>Pristionchus</taxon>
    </lineage>
</organism>
<keyword evidence="2" id="KW-1185">Reference proteome</keyword>
<dbReference type="InterPro" id="IPR048281">
    <property type="entry name" value="COA6_fun"/>
</dbReference>
<dbReference type="AlphaFoldDB" id="A0AAV5TVD0"/>
<dbReference type="EMBL" id="BTSX01000005">
    <property type="protein sequence ID" value="GMS98220.1"/>
    <property type="molecule type" value="Genomic_DNA"/>
</dbReference>
<dbReference type="PANTHER" id="PTHR47677:SF1">
    <property type="entry name" value="CYTOCHROME C OXIDASE ASSEMBLY FACTOR 6"/>
    <property type="match status" value="1"/>
</dbReference>